<comment type="caution">
    <text evidence="1">The sequence shown here is derived from an EMBL/GenBank/DDBJ whole genome shotgun (WGS) entry which is preliminary data.</text>
</comment>
<accession>A0AAV2A7A1</accession>
<evidence type="ECO:0000313" key="2">
    <source>
        <dbReference type="Proteomes" id="UP001497382"/>
    </source>
</evidence>
<sequence length="82" mass="9075">MVSSAGSWLSIQSSEWRQIKCTLLSNLFLLFVGSLNNLQKGGWCLASQLLEEYAIPRLCSDSILCWRPISDSPCPGKGIRSL</sequence>
<keyword evidence="2" id="KW-1185">Reference proteome</keyword>
<organism evidence="1 2">
    <name type="scientific">Larinioides sclopetarius</name>
    <dbReference type="NCBI Taxonomy" id="280406"/>
    <lineage>
        <taxon>Eukaryota</taxon>
        <taxon>Metazoa</taxon>
        <taxon>Ecdysozoa</taxon>
        <taxon>Arthropoda</taxon>
        <taxon>Chelicerata</taxon>
        <taxon>Arachnida</taxon>
        <taxon>Araneae</taxon>
        <taxon>Araneomorphae</taxon>
        <taxon>Entelegynae</taxon>
        <taxon>Araneoidea</taxon>
        <taxon>Araneidae</taxon>
        <taxon>Larinioides</taxon>
    </lineage>
</organism>
<evidence type="ECO:0000313" key="1">
    <source>
        <dbReference type="EMBL" id="CAL1279471.1"/>
    </source>
</evidence>
<protein>
    <submittedName>
        <fullName evidence="1">Uncharacterized protein</fullName>
    </submittedName>
</protein>
<dbReference type="EMBL" id="CAXIEN010000122">
    <property type="protein sequence ID" value="CAL1279471.1"/>
    <property type="molecule type" value="Genomic_DNA"/>
</dbReference>
<reference evidence="1 2" key="1">
    <citation type="submission" date="2024-04" db="EMBL/GenBank/DDBJ databases">
        <authorList>
            <person name="Rising A."/>
            <person name="Reimegard J."/>
            <person name="Sonavane S."/>
            <person name="Akerstrom W."/>
            <person name="Nylinder S."/>
            <person name="Hedman E."/>
            <person name="Kallberg Y."/>
        </authorList>
    </citation>
    <scope>NUCLEOTIDE SEQUENCE [LARGE SCALE GENOMIC DNA]</scope>
</reference>
<dbReference type="AlphaFoldDB" id="A0AAV2A7A1"/>
<name>A0AAV2A7A1_9ARAC</name>
<gene>
    <name evidence="1" type="ORF">LARSCL_LOCUS10385</name>
</gene>
<dbReference type="Proteomes" id="UP001497382">
    <property type="component" value="Unassembled WGS sequence"/>
</dbReference>
<proteinExistence type="predicted"/>